<evidence type="ECO:0000256" key="1">
    <source>
        <dbReference type="SAM" id="MobiDB-lite"/>
    </source>
</evidence>
<dbReference type="Proteomes" id="UP000720189">
    <property type="component" value="Unassembled WGS sequence"/>
</dbReference>
<dbReference type="NCBIfam" id="NF038133">
    <property type="entry name" value="choice_anch_L"/>
    <property type="match status" value="1"/>
</dbReference>
<dbReference type="GeneID" id="70231275"/>
<dbReference type="EMBL" id="JAGMUX010000005">
    <property type="protein sequence ID" value="KAH7259287.1"/>
    <property type="molecule type" value="Genomic_DNA"/>
</dbReference>
<sequence>MGSQISIVTSNDATAVASAIFNGPGVSITDATFEKSYYEENGLGGNLGSAGIFTSGPFGIGSGGILTTGYSRDADDSSYGQNVDTQIDGSNYCGPDTTNAAVLSVELVVEPEYNGLSIEFILATKENFVNPDPIGIYLDGVQYAVDTSGHRITAKSEYLTSPIGITEPNNPSRSTAYDRSSPPLIMGLPAAPGEHTMIFAICDANNGLLDSGLMVKAGACVDCDADIRINYATTTTTVGPTPFVRTIQASGTVSGTVVYGEPEGATTTTTEEVGTSTEVTTTTAEAITSSEGSTTATTTQSTEVSSNTELSSTTHGDLTSTQSSESLSWSESSTPILTTTTSEEFASTTGMMTTSAPSTTTMSTQGGFTTIRRGCRP</sequence>
<comment type="caution">
    <text evidence="2">The sequence shown here is derived from an EMBL/GenBank/DDBJ whole genome shotgun (WGS) entry which is preliminary data.</text>
</comment>
<evidence type="ECO:0000313" key="2">
    <source>
        <dbReference type="EMBL" id="KAH7259287.1"/>
    </source>
</evidence>
<protein>
    <submittedName>
        <fullName evidence="2">Uncharacterized protein</fullName>
    </submittedName>
</protein>
<evidence type="ECO:0000313" key="3">
    <source>
        <dbReference type="Proteomes" id="UP000720189"/>
    </source>
</evidence>
<feature type="compositionally biased region" description="Low complexity" evidence="1">
    <location>
        <begin position="318"/>
        <end position="370"/>
    </location>
</feature>
<dbReference type="OrthoDB" id="2019572at2759"/>
<name>A0A9P9KE85_FUSRE</name>
<feature type="compositionally biased region" description="Low complexity" evidence="1">
    <location>
        <begin position="263"/>
        <end position="306"/>
    </location>
</feature>
<accession>A0A9P9KE85</accession>
<dbReference type="RefSeq" id="XP_046051995.1">
    <property type="nucleotide sequence ID" value="XM_046201321.1"/>
</dbReference>
<gene>
    <name evidence="2" type="ORF">BKA55DRAFT_736082</name>
</gene>
<organism evidence="2 3">
    <name type="scientific">Fusarium redolens</name>
    <dbReference type="NCBI Taxonomy" id="48865"/>
    <lineage>
        <taxon>Eukaryota</taxon>
        <taxon>Fungi</taxon>
        <taxon>Dikarya</taxon>
        <taxon>Ascomycota</taxon>
        <taxon>Pezizomycotina</taxon>
        <taxon>Sordariomycetes</taxon>
        <taxon>Hypocreomycetidae</taxon>
        <taxon>Hypocreales</taxon>
        <taxon>Nectriaceae</taxon>
        <taxon>Fusarium</taxon>
        <taxon>Fusarium redolens species complex</taxon>
    </lineage>
</organism>
<dbReference type="InterPro" id="IPR049804">
    <property type="entry name" value="Choice_anch_L"/>
</dbReference>
<reference evidence="2" key="1">
    <citation type="journal article" date="2021" name="Nat. Commun.">
        <title>Genetic determinants of endophytism in the Arabidopsis root mycobiome.</title>
        <authorList>
            <person name="Mesny F."/>
            <person name="Miyauchi S."/>
            <person name="Thiergart T."/>
            <person name="Pickel B."/>
            <person name="Atanasova L."/>
            <person name="Karlsson M."/>
            <person name="Huettel B."/>
            <person name="Barry K.W."/>
            <person name="Haridas S."/>
            <person name="Chen C."/>
            <person name="Bauer D."/>
            <person name="Andreopoulos W."/>
            <person name="Pangilinan J."/>
            <person name="LaButti K."/>
            <person name="Riley R."/>
            <person name="Lipzen A."/>
            <person name="Clum A."/>
            <person name="Drula E."/>
            <person name="Henrissat B."/>
            <person name="Kohler A."/>
            <person name="Grigoriev I.V."/>
            <person name="Martin F.M."/>
            <person name="Hacquard S."/>
        </authorList>
    </citation>
    <scope>NUCLEOTIDE SEQUENCE</scope>
    <source>
        <strain evidence="2">MPI-CAGE-AT-0023</strain>
    </source>
</reference>
<keyword evidence="3" id="KW-1185">Reference proteome</keyword>
<dbReference type="AlphaFoldDB" id="A0A9P9KE85"/>
<proteinExistence type="predicted"/>
<feature type="compositionally biased region" description="Polar residues" evidence="1">
    <location>
        <begin position="307"/>
        <end position="317"/>
    </location>
</feature>
<feature type="region of interest" description="Disordered" evidence="1">
    <location>
        <begin position="259"/>
        <end position="377"/>
    </location>
</feature>